<evidence type="ECO:0000313" key="2">
    <source>
        <dbReference type="EMBL" id="KON29575.1"/>
    </source>
</evidence>
<dbReference type="Proteomes" id="UP000037210">
    <property type="component" value="Unassembled WGS sequence"/>
</dbReference>
<organism evidence="2 3">
    <name type="scientific">miscellaneous Crenarchaeota group-15 archaeon DG-45</name>
    <dbReference type="NCBI Taxonomy" id="1685127"/>
    <lineage>
        <taxon>Archaea</taxon>
        <taxon>Candidatus Bathyarchaeota</taxon>
        <taxon>MCG-15</taxon>
    </lineage>
</organism>
<accession>A0A0M0BML6</accession>
<dbReference type="PANTHER" id="PTHR42930">
    <property type="entry name" value="PHOSPHATE-SPECIFIC TRANSPORT SYSTEM ACCESSORY PROTEIN PHOU"/>
    <property type="match status" value="1"/>
</dbReference>
<dbReference type="InterPro" id="IPR026022">
    <property type="entry name" value="PhoU_dom"/>
</dbReference>
<dbReference type="EMBL" id="LFWZ01000059">
    <property type="protein sequence ID" value="KON29575.1"/>
    <property type="molecule type" value="Genomic_DNA"/>
</dbReference>
<dbReference type="AlphaFoldDB" id="A0A0M0BML6"/>
<protein>
    <recommendedName>
        <fullName evidence="1">PhoU domain-containing protein</fullName>
    </recommendedName>
</protein>
<dbReference type="GO" id="GO:0045936">
    <property type="term" value="P:negative regulation of phosphate metabolic process"/>
    <property type="evidence" value="ECO:0007669"/>
    <property type="project" value="InterPro"/>
</dbReference>
<gene>
    <name evidence="2" type="ORF">AC482_06090</name>
</gene>
<evidence type="ECO:0000259" key="1">
    <source>
        <dbReference type="Pfam" id="PF01895"/>
    </source>
</evidence>
<dbReference type="Pfam" id="PF01895">
    <property type="entry name" value="PhoU"/>
    <property type="match status" value="2"/>
</dbReference>
<dbReference type="InterPro" id="IPR038078">
    <property type="entry name" value="PhoU-like_sf"/>
</dbReference>
<feature type="domain" description="PhoU" evidence="1">
    <location>
        <begin position="140"/>
        <end position="231"/>
    </location>
</feature>
<proteinExistence type="predicted"/>
<name>A0A0M0BML6_9ARCH</name>
<dbReference type="PANTHER" id="PTHR42930:SF2">
    <property type="entry name" value="PHOU DOMAIN-CONTAINING PROTEIN"/>
    <property type="match status" value="1"/>
</dbReference>
<evidence type="ECO:0000313" key="3">
    <source>
        <dbReference type="Proteomes" id="UP000037210"/>
    </source>
</evidence>
<reference evidence="2 3" key="1">
    <citation type="submission" date="2015-06" db="EMBL/GenBank/DDBJ databases">
        <title>New insights into the roles of widespread benthic archaea in carbon and nitrogen cycling.</title>
        <authorList>
            <person name="Lazar C.S."/>
            <person name="Baker B.J."/>
            <person name="Seitz K.W."/>
            <person name="Hyde A.S."/>
            <person name="Dick G.J."/>
            <person name="Hinrichs K.-U."/>
            <person name="Teske A.P."/>
        </authorList>
    </citation>
    <scope>NUCLEOTIDE SEQUENCE [LARGE SCALE GENOMIC DNA]</scope>
    <source>
        <strain evidence="2">DG-45</strain>
    </source>
</reference>
<comment type="caution">
    <text evidence="2">The sequence shown here is derived from an EMBL/GenBank/DDBJ whole genome shotgun (WGS) entry which is preliminary data.</text>
</comment>
<dbReference type="GO" id="GO:0030643">
    <property type="term" value="P:intracellular phosphate ion homeostasis"/>
    <property type="evidence" value="ECO:0007669"/>
    <property type="project" value="InterPro"/>
</dbReference>
<dbReference type="InterPro" id="IPR028366">
    <property type="entry name" value="PhoU"/>
</dbReference>
<feature type="domain" description="PhoU" evidence="1">
    <location>
        <begin position="250"/>
        <end position="329"/>
    </location>
</feature>
<dbReference type="SUPFAM" id="SSF109755">
    <property type="entry name" value="PhoU-like"/>
    <property type="match status" value="1"/>
</dbReference>
<sequence>MEPRKVQKVGYSTLSVSLPMRWAKKRRIQKGDLIFISEESDGALRLTTEPGSSEDSSVYVVDVDLCDNTKVLERVIVGNYVLGRNIIRVESKRRLMREQIESIRWVTQRLLGIGIIEEGDRHLLLQCSIDPKNFPLSTVVRRLYVITSMMFKETLDGLLDGDMELAKDAITREYEADTIYWLLARLLASAQQSRLVSEGIGISDPMDIVQSSLIARFLEMIGDRVHDVASNIIELQGFRKDGDSELIDRLTQMGQITFTMFDKAVKSIFDGNVKIASDAVDLHETIEEEERNLLKKFQGGADLDAVTIVGAIAWDLRIIAEHSSAIAEIAIVNMLKGENEICSAPEGDE</sequence>
<dbReference type="Gene3D" id="1.20.58.220">
    <property type="entry name" value="Phosphate transport system protein phou homolog 2, domain 2"/>
    <property type="match status" value="1"/>
</dbReference>